<proteinExistence type="predicted"/>
<dbReference type="Gene3D" id="1.10.357.10">
    <property type="entry name" value="Tetracycline Repressor, domain 2"/>
    <property type="match status" value="1"/>
</dbReference>
<name>W1N9M0_9GAMM</name>
<dbReference type="STRING" id="1178482.AR456_17435"/>
<evidence type="ECO:0000259" key="5">
    <source>
        <dbReference type="PROSITE" id="PS50977"/>
    </source>
</evidence>
<dbReference type="PROSITE" id="PS50977">
    <property type="entry name" value="HTH_TETR_2"/>
    <property type="match status" value="1"/>
</dbReference>
<evidence type="ECO:0000256" key="1">
    <source>
        <dbReference type="ARBA" id="ARBA00023015"/>
    </source>
</evidence>
<dbReference type="RefSeq" id="WP_021818036.1">
    <property type="nucleotide sequence ID" value="NZ_AVBC01000019.1"/>
</dbReference>
<accession>W1N9M0</accession>
<reference evidence="6 7" key="1">
    <citation type="submission" date="2013-08" db="EMBL/GenBank/DDBJ databases">
        <title>draft genome of Halomonas huanghegensis, strain BJGMM-B45T.</title>
        <authorList>
            <person name="Miao C."/>
            <person name="Wan Y."/>
            <person name="Jin W."/>
        </authorList>
    </citation>
    <scope>NUCLEOTIDE SEQUENCE [LARGE SCALE GENOMIC DNA]</scope>
    <source>
        <strain evidence="6 7">BJGMM-B45</strain>
    </source>
</reference>
<organism evidence="6 7">
    <name type="scientific">Halomonas huangheensis</name>
    <dbReference type="NCBI Taxonomy" id="1178482"/>
    <lineage>
        <taxon>Bacteria</taxon>
        <taxon>Pseudomonadati</taxon>
        <taxon>Pseudomonadota</taxon>
        <taxon>Gammaproteobacteria</taxon>
        <taxon>Oceanospirillales</taxon>
        <taxon>Halomonadaceae</taxon>
        <taxon>Halomonas</taxon>
    </lineage>
</organism>
<dbReference type="InterPro" id="IPR001647">
    <property type="entry name" value="HTH_TetR"/>
</dbReference>
<sequence>MDIVCQVSGGVMARPRKFDKQIVLTSAMEVFWRHGYEGTSTSTLEQATGLGRGSLYNAFGDKRGLYLCVLDHYADVYMGEAIQRIKGSDTSRLGIRALFQFVVEASSESSWRGGCLLCDAAIEKAPHDEDVAERVRRSCERLVRAIATMIASEQADRDEALIMAEANRALTTYMGLRVLARAGYPSETLSAIAESEYLA</sequence>
<evidence type="ECO:0000256" key="3">
    <source>
        <dbReference type="ARBA" id="ARBA00023163"/>
    </source>
</evidence>
<dbReference type="AlphaFoldDB" id="W1N9M0"/>
<dbReference type="SUPFAM" id="SSF48498">
    <property type="entry name" value="Tetracyclin repressor-like, C-terminal domain"/>
    <property type="match status" value="1"/>
</dbReference>
<dbReference type="Pfam" id="PF00440">
    <property type="entry name" value="TetR_N"/>
    <property type="match status" value="1"/>
</dbReference>
<dbReference type="Gene3D" id="1.10.10.60">
    <property type="entry name" value="Homeodomain-like"/>
    <property type="match status" value="1"/>
</dbReference>
<protein>
    <recommendedName>
        <fullName evidence="5">HTH tetR-type domain-containing protein</fullName>
    </recommendedName>
</protein>
<feature type="DNA-binding region" description="H-T-H motif" evidence="4">
    <location>
        <begin position="40"/>
        <end position="59"/>
    </location>
</feature>
<keyword evidence="2 4" id="KW-0238">DNA-binding</keyword>
<keyword evidence="3" id="KW-0804">Transcription</keyword>
<gene>
    <name evidence="6" type="ORF">BJB45_09570</name>
</gene>
<evidence type="ECO:0000256" key="2">
    <source>
        <dbReference type="ARBA" id="ARBA00023125"/>
    </source>
</evidence>
<dbReference type="InterPro" id="IPR009057">
    <property type="entry name" value="Homeodomain-like_sf"/>
</dbReference>
<evidence type="ECO:0000313" key="6">
    <source>
        <dbReference type="EMBL" id="ERL52204.1"/>
    </source>
</evidence>
<dbReference type="KEGG" id="hhu:AR456_17435"/>
<dbReference type="PANTHER" id="PTHR47506:SF1">
    <property type="entry name" value="HTH-TYPE TRANSCRIPTIONAL REGULATOR YJDC"/>
    <property type="match status" value="1"/>
</dbReference>
<evidence type="ECO:0000256" key="4">
    <source>
        <dbReference type="PROSITE-ProRule" id="PRU00335"/>
    </source>
</evidence>
<dbReference type="PATRIC" id="fig|1178482.3.peg.1078"/>
<dbReference type="Proteomes" id="UP000019113">
    <property type="component" value="Unassembled WGS sequence"/>
</dbReference>
<dbReference type="eggNOG" id="COG1309">
    <property type="taxonomic scope" value="Bacteria"/>
</dbReference>
<dbReference type="InterPro" id="IPR023772">
    <property type="entry name" value="DNA-bd_HTH_TetR-type_CS"/>
</dbReference>
<keyword evidence="7" id="KW-1185">Reference proteome</keyword>
<keyword evidence="1" id="KW-0805">Transcription regulation</keyword>
<dbReference type="GO" id="GO:0003677">
    <property type="term" value="F:DNA binding"/>
    <property type="evidence" value="ECO:0007669"/>
    <property type="project" value="UniProtKB-UniRule"/>
</dbReference>
<evidence type="ECO:0000313" key="7">
    <source>
        <dbReference type="Proteomes" id="UP000019113"/>
    </source>
</evidence>
<feature type="domain" description="HTH tetR-type" evidence="5">
    <location>
        <begin position="17"/>
        <end position="77"/>
    </location>
</feature>
<dbReference type="SUPFAM" id="SSF46689">
    <property type="entry name" value="Homeodomain-like"/>
    <property type="match status" value="1"/>
</dbReference>
<comment type="caution">
    <text evidence="6">The sequence shown here is derived from an EMBL/GenBank/DDBJ whole genome shotgun (WGS) entry which is preliminary data.</text>
</comment>
<dbReference type="PANTHER" id="PTHR47506">
    <property type="entry name" value="TRANSCRIPTIONAL REGULATORY PROTEIN"/>
    <property type="match status" value="1"/>
</dbReference>
<dbReference type="OrthoDB" id="270177at2"/>
<dbReference type="InterPro" id="IPR036271">
    <property type="entry name" value="Tet_transcr_reg_TetR-rel_C_sf"/>
</dbReference>
<dbReference type="EMBL" id="AVBC01000019">
    <property type="protein sequence ID" value="ERL52204.1"/>
    <property type="molecule type" value="Genomic_DNA"/>
</dbReference>
<dbReference type="PROSITE" id="PS01081">
    <property type="entry name" value="HTH_TETR_1"/>
    <property type="match status" value="1"/>
</dbReference>
<dbReference type="PRINTS" id="PR00455">
    <property type="entry name" value="HTHTETR"/>
</dbReference>